<gene>
    <name evidence="4" type="ORF">BSTOLATCC_MIC316</name>
</gene>
<dbReference type="SUPFAM" id="SSF50978">
    <property type="entry name" value="WD40 repeat-like"/>
    <property type="match status" value="1"/>
</dbReference>
<name>A0AAU9I963_9CILI</name>
<dbReference type="CDD" id="cd06071">
    <property type="entry name" value="Beach"/>
    <property type="match status" value="1"/>
</dbReference>
<dbReference type="InterPro" id="IPR050865">
    <property type="entry name" value="BEACH_Domain"/>
</dbReference>
<dbReference type="EMBL" id="CAJZBQ010000001">
    <property type="protein sequence ID" value="CAG9310107.1"/>
    <property type="molecule type" value="Genomic_DNA"/>
</dbReference>
<dbReference type="Proteomes" id="UP001162131">
    <property type="component" value="Unassembled WGS sequence"/>
</dbReference>
<dbReference type="InterPro" id="IPR036372">
    <property type="entry name" value="BEACH_dom_sf"/>
</dbReference>
<proteinExistence type="predicted"/>
<dbReference type="Pfam" id="PF02138">
    <property type="entry name" value="Beach"/>
    <property type="match status" value="1"/>
</dbReference>
<dbReference type="InterPro" id="IPR011993">
    <property type="entry name" value="PH-like_dom_sf"/>
</dbReference>
<dbReference type="Pfam" id="PF14844">
    <property type="entry name" value="PH_BEACH"/>
    <property type="match status" value="1"/>
</dbReference>
<feature type="domain" description="BEACH" evidence="2">
    <location>
        <begin position="1465"/>
        <end position="1756"/>
    </location>
</feature>
<dbReference type="PANTHER" id="PTHR13743">
    <property type="entry name" value="BEIGE/BEACH-RELATED"/>
    <property type="match status" value="1"/>
</dbReference>
<organism evidence="4 5">
    <name type="scientific">Blepharisma stoltei</name>
    <dbReference type="NCBI Taxonomy" id="1481888"/>
    <lineage>
        <taxon>Eukaryota</taxon>
        <taxon>Sar</taxon>
        <taxon>Alveolata</taxon>
        <taxon>Ciliophora</taxon>
        <taxon>Postciliodesmatophora</taxon>
        <taxon>Heterotrichea</taxon>
        <taxon>Heterotrichida</taxon>
        <taxon>Blepharismidae</taxon>
        <taxon>Blepharisma</taxon>
    </lineage>
</organism>
<keyword evidence="5" id="KW-1185">Reference proteome</keyword>
<dbReference type="SMART" id="SM00320">
    <property type="entry name" value="WD40"/>
    <property type="match status" value="3"/>
</dbReference>
<comment type="caution">
    <text evidence="4">The sequence shown here is derived from an EMBL/GenBank/DDBJ whole genome shotgun (WGS) entry which is preliminary data.</text>
</comment>
<evidence type="ECO:0000259" key="3">
    <source>
        <dbReference type="PROSITE" id="PS51783"/>
    </source>
</evidence>
<dbReference type="PROSITE" id="PS51783">
    <property type="entry name" value="PH_BEACH"/>
    <property type="match status" value="1"/>
</dbReference>
<dbReference type="PROSITE" id="PS50197">
    <property type="entry name" value="BEACH"/>
    <property type="match status" value="1"/>
</dbReference>
<reference evidence="4" key="1">
    <citation type="submission" date="2021-09" db="EMBL/GenBank/DDBJ databases">
        <authorList>
            <consortium name="AG Swart"/>
            <person name="Singh M."/>
            <person name="Singh A."/>
            <person name="Seah K."/>
            <person name="Emmerich C."/>
        </authorList>
    </citation>
    <scope>NUCLEOTIDE SEQUENCE</scope>
    <source>
        <strain evidence="4">ATCC30299</strain>
    </source>
</reference>
<accession>A0AAU9I963</accession>
<dbReference type="InterPro" id="IPR023362">
    <property type="entry name" value="PH-BEACH_dom"/>
</dbReference>
<evidence type="ECO:0008006" key="6">
    <source>
        <dbReference type="Google" id="ProtNLM"/>
    </source>
</evidence>
<feature type="domain" description="BEACH-type PH" evidence="3">
    <location>
        <begin position="1344"/>
        <end position="1454"/>
    </location>
</feature>
<dbReference type="InterPro" id="IPR036322">
    <property type="entry name" value="WD40_repeat_dom_sf"/>
</dbReference>
<sequence>MESTAEFPPEIYEIIKPVLEFDQIDPIFYNNCNVLEALIAVLRNKPSPSVLCIIEGVMGKAISNFISPKHLKILMSLIYTNSAYPELQESILRSIYQGLNTFIEKETNFTEADGKERWVKPQPNRYFFFNGQGNFAQCSCPKETFAPKKEFSFFVWVFVDQRSINSCIAEFSEGKDQRFSIFITKEFSVGIKLSNLKTIFKVESEKKLENNQWNMIGFSIRKILGFRGKKDELLVFVNSDYPSKIKKKKQSVMYPNFEISVITIGNTSDLNKPFQGKIASMYISDKFLPNHYFSLVHEASNKLSIDYNPSYANNKLIIREFWNSLIFQWNSCRKIPISNFKNFNACGWQWIHSVNIFDSLNISGGLKLWIPIITKCNTQGIIWIIKILSALCQVSNYFESQCIPFNNFFENFGVALGECNIDPSQEFLYACIELIKNLEWSRPNKASHNFQYYYQIKAFNSIFLNKPLWINLVPSTIKDYLKFLAEQIPLHFTFSIKEMPRLFIFLITAEAIVYKEQDPLLEEEYYNSILLMLQRMLVKENKIFNTEAFIGILMKMAESEGHITLLEKFLQFLYYFKISLPIDKFNELYMVMLNLLEEHADNSNIHENLIRLMIELVLKVTQNTTDVGKTQQIAQTLYIDLERCLHRDISFEVFASIMRLVTIMTENFKNFIDLITTRIPKCENLLDKAQIIENLNKTIFDIPGFSLTLHDRLNFPQWLIESYTNVKDPSYLDRFAVNIFSNIQNLLNYNNLRTFMFGIADNISYEKSLDFFLLLLHNIDDKLKNNIRWFLELLGVLEDLLNPAFIETEPIISFKFRNIINEIVKAAKDLKLLSLCQPNLPAMNFSTLNNLFNETRRLKKYDKNALYLRDGGFIRFILKFIFISLDFEQNDDMVEALQNLVKFWSEKHSSKFPKKEPQKFERLTKLYGNYPKDSENIFSINFIILYVFAECTEIISQNNATTLLVCFLSKLIIDCNVCDLLQSMLSSLTSEDLANFHNLQENLDKHFHSTSRSHYPLNLRNKVSKAVLENLRNTSPIRYSGAVVDFYINDQNQVEEFKKTLNREIQRLSSSLENLEVMRQVLASEDWIKNVHLFLLAYTSMKVNFLGVIVPNFKSRYTDIDSPYSGKTYHESTMSSSYVDRNDETKIYDVQFDEYIKSIGNSYNREKGEIALIEKEFAQKMEYDKIFYLKQNKSINKIMKTFLTNSLEENSNYFSVMNRCDGLGRMPFLKEWSKEKLSTETNLIASQARVKGEVFQRKSLLDELENSEELSRNLSLLEQGISETNPSSEDDSYNSIEEEIIDEIKEMEFSDNENEGTEPATPRNLPVDFELQAVEDQQNTWNANIDLRSELKYSCARVKVKGIYQGMLKFKNNYMIFTNEQTIRASQASESSANLNQYEKDIRKIWNMTEIREIFARRFVYNHSAIEFFLKSGKTLYFNLFEKEICDSVLDFLTAKLKRHGALIHRVYSGSALRRYTTEWRNGSISNFEYLLILNKHASRSFNDLSQYPIFPWILNYYNSKNIKFEDPGIYRDLKLPVGAQNEERKTDAIRRYEMCSESGMPPFHYGTHYSNGGLVLHYLERIEPYTAQAKKLHGWKFDLPDRQFISLINAWDGIINTTGDIKELIPELFYLSEIFVNLNNLELGARQDGTQVGDVELPTWSKSQYDFIVKHKKALESAYVSENLNHWIDLIFGYKQAGKSAVESLNVYFATTYEDNFNKIMNNSQDQEFKETMKEQAIHFGQTPIQLFKRPHPAKKDTKEKYKPCSIIEKIKNSVTNWSEPFNSYGRVIAMLASQKFFVIVKFYDNKIILLKFKCKGDLKIDFSNLKETELEGTKYMIDESLIENSIFYILKEENIASGGYIDNTFKIHSFDGYLIGSYCYHVFPVSAIAITKSKIITGSIDTSIISWKLGPSISNKIKRENSHYIGHISEIKKLIISEDYQILISLGSDNTVIVHNLRNSECLRKFQFSQLINEIAFSDLGLIVAGGTDGVIAYTLNGGDLKIKSRAKNIKHVEINSPGDALLMSSQNGVAVLELFNNTNDSEYSLSEEFSYAKFSTLQDYLICYQNRNDNFIVSTLE</sequence>
<dbReference type="SUPFAM" id="SSF50729">
    <property type="entry name" value="PH domain-like"/>
    <property type="match status" value="1"/>
</dbReference>
<feature type="coiled-coil region" evidence="1">
    <location>
        <begin position="1058"/>
        <end position="1085"/>
    </location>
</feature>
<dbReference type="SMART" id="SM01026">
    <property type="entry name" value="Beach"/>
    <property type="match status" value="1"/>
</dbReference>
<dbReference type="SUPFAM" id="SSF49899">
    <property type="entry name" value="Concanavalin A-like lectins/glucanases"/>
    <property type="match status" value="1"/>
</dbReference>
<evidence type="ECO:0000256" key="1">
    <source>
        <dbReference type="SAM" id="Coils"/>
    </source>
</evidence>
<dbReference type="Gene3D" id="2.130.10.10">
    <property type="entry name" value="YVTN repeat-like/Quinoprotein amine dehydrogenase"/>
    <property type="match status" value="1"/>
</dbReference>
<protein>
    <recommendedName>
        <fullName evidence="6">Beige/BEACH domain containing protein</fullName>
    </recommendedName>
</protein>
<keyword evidence="1" id="KW-0175">Coiled coil</keyword>
<dbReference type="InterPro" id="IPR013320">
    <property type="entry name" value="ConA-like_dom_sf"/>
</dbReference>
<evidence type="ECO:0000313" key="4">
    <source>
        <dbReference type="EMBL" id="CAG9310107.1"/>
    </source>
</evidence>
<evidence type="ECO:0000259" key="2">
    <source>
        <dbReference type="PROSITE" id="PS50197"/>
    </source>
</evidence>
<dbReference type="SUPFAM" id="SSF81837">
    <property type="entry name" value="BEACH domain"/>
    <property type="match status" value="1"/>
</dbReference>
<dbReference type="InterPro" id="IPR001680">
    <property type="entry name" value="WD40_rpt"/>
</dbReference>
<dbReference type="Gene3D" id="2.30.29.30">
    <property type="entry name" value="Pleckstrin-homology domain (PH domain)/Phosphotyrosine-binding domain (PTB)"/>
    <property type="match status" value="1"/>
</dbReference>
<dbReference type="InterPro" id="IPR000409">
    <property type="entry name" value="BEACH_dom"/>
</dbReference>
<evidence type="ECO:0000313" key="5">
    <source>
        <dbReference type="Proteomes" id="UP001162131"/>
    </source>
</evidence>
<dbReference type="InterPro" id="IPR015943">
    <property type="entry name" value="WD40/YVTN_repeat-like_dom_sf"/>
</dbReference>
<dbReference type="Gene3D" id="1.10.1540.10">
    <property type="entry name" value="BEACH domain"/>
    <property type="match status" value="1"/>
</dbReference>